<accession>A0A7X2H6T3</accession>
<dbReference type="RefSeq" id="WP_154119771.1">
    <property type="nucleotide sequence ID" value="NZ_WJXB01000005.1"/>
</dbReference>
<organism evidence="2 3">
    <name type="scientific">Paenibacillus monticola</name>
    <dbReference type="NCBI Taxonomy" id="2666075"/>
    <lineage>
        <taxon>Bacteria</taxon>
        <taxon>Bacillati</taxon>
        <taxon>Bacillota</taxon>
        <taxon>Bacilli</taxon>
        <taxon>Bacillales</taxon>
        <taxon>Paenibacillaceae</taxon>
        <taxon>Paenibacillus</taxon>
    </lineage>
</organism>
<gene>
    <name evidence="2" type="ORF">GJB61_16365</name>
</gene>
<dbReference type="InterPro" id="IPR036249">
    <property type="entry name" value="Thioredoxin-like_sf"/>
</dbReference>
<comment type="caution">
    <text evidence="2">The sequence shown here is derived from an EMBL/GenBank/DDBJ whole genome shotgun (WGS) entry which is preliminary data.</text>
</comment>
<dbReference type="Pfam" id="PF00085">
    <property type="entry name" value="Thioredoxin"/>
    <property type="match status" value="1"/>
</dbReference>
<keyword evidence="3" id="KW-1185">Reference proteome</keyword>
<dbReference type="InterPro" id="IPR013766">
    <property type="entry name" value="Thioredoxin_domain"/>
</dbReference>
<dbReference type="SUPFAM" id="SSF52833">
    <property type="entry name" value="Thioredoxin-like"/>
    <property type="match status" value="1"/>
</dbReference>
<proteinExistence type="predicted"/>
<dbReference type="Gene3D" id="3.40.30.10">
    <property type="entry name" value="Glutaredoxin"/>
    <property type="match status" value="1"/>
</dbReference>
<feature type="domain" description="Thioredoxin" evidence="1">
    <location>
        <begin position="5"/>
        <end position="82"/>
    </location>
</feature>
<dbReference type="AlphaFoldDB" id="A0A7X2H6T3"/>
<reference evidence="2 3" key="1">
    <citation type="submission" date="2019-11" db="EMBL/GenBank/DDBJ databases">
        <title>Paenibacillus monticola sp. nov., a novel PGPR strain isolated from mountain sample in China.</title>
        <authorList>
            <person name="Zhao Q."/>
            <person name="Li H.-P."/>
            <person name="Zhang J.-L."/>
        </authorList>
    </citation>
    <scope>NUCLEOTIDE SEQUENCE [LARGE SCALE GENOMIC DNA]</scope>
    <source>
        <strain evidence="2 3">LC-T2</strain>
    </source>
</reference>
<dbReference type="CDD" id="cd02947">
    <property type="entry name" value="TRX_family"/>
    <property type="match status" value="1"/>
</dbReference>
<evidence type="ECO:0000259" key="1">
    <source>
        <dbReference type="Pfam" id="PF00085"/>
    </source>
</evidence>
<name>A0A7X2H6T3_9BACL</name>
<evidence type="ECO:0000313" key="3">
    <source>
        <dbReference type="Proteomes" id="UP000463051"/>
    </source>
</evidence>
<protein>
    <submittedName>
        <fullName evidence="2">Thioredoxin</fullName>
    </submittedName>
</protein>
<dbReference type="EMBL" id="WJXB01000005">
    <property type="protein sequence ID" value="MRN54559.1"/>
    <property type="molecule type" value="Genomic_DNA"/>
</dbReference>
<sequence>MKEMNERELLDVLQSTGEPLAVLFYTPLCGTCKVARRMLEVAEHLLPAELVIATGDVNRMQGIVNQYRISSVPALLVATADRIAEPAIYYSMGSVERMLDYIRSVTS</sequence>
<evidence type="ECO:0000313" key="2">
    <source>
        <dbReference type="EMBL" id="MRN54559.1"/>
    </source>
</evidence>
<dbReference type="Proteomes" id="UP000463051">
    <property type="component" value="Unassembled WGS sequence"/>
</dbReference>